<dbReference type="AlphaFoldDB" id="A0A7Y8GZF0"/>
<dbReference type="NCBIfam" id="TIGR00229">
    <property type="entry name" value="sensory_box"/>
    <property type="match status" value="2"/>
</dbReference>
<proteinExistence type="predicted"/>
<dbReference type="FunFam" id="3.30.565.10:FF:000006">
    <property type="entry name" value="Sensor histidine kinase WalK"/>
    <property type="match status" value="1"/>
</dbReference>
<dbReference type="Pfam" id="PF00512">
    <property type="entry name" value="HisKA"/>
    <property type="match status" value="1"/>
</dbReference>
<dbReference type="SUPFAM" id="SSF47384">
    <property type="entry name" value="Homodimeric domain of signal transducing histidine kinase"/>
    <property type="match status" value="1"/>
</dbReference>
<dbReference type="InterPro" id="IPR035965">
    <property type="entry name" value="PAS-like_dom_sf"/>
</dbReference>
<dbReference type="CDD" id="cd00082">
    <property type="entry name" value="HisKA"/>
    <property type="match status" value="1"/>
</dbReference>
<dbReference type="PANTHER" id="PTHR43304">
    <property type="entry name" value="PHYTOCHROME-LIKE PROTEIN CPH1"/>
    <property type="match status" value="1"/>
</dbReference>
<dbReference type="SMART" id="SM00091">
    <property type="entry name" value="PAS"/>
    <property type="match status" value="3"/>
</dbReference>
<dbReference type="InterPro" id="IPR004358">
    <property type="entry name" value="Sig_transdc_His_kin-like_C"/>
</dbReference>
<dbReference type="EC" id="2.7.13.3" evidence="3"/>
<dbReference type="Pfam" id="PF08447">
    <property type="entry name" value="PAS_3"/>
    <property type="match status" value="3"/>
</dbReference>
<keyword evidence="5" id="KW-0808">Transferase</keyword>
<dbReference type="SUPFAM" id="SSF55785">
    <property type="entry name" value="PYP-like sensor domain (PAS domain)"/>
    <property type="match status" value="3"/>
</dbReference>
<evidence type="ECO:0000256" key="3">
    <source>
        <dbReference type="ARBA" id="ARBA00012438"/>
    </source>
</evidence>
<dbReference type="Gene3D" id="3.30.565.10">
    <property type="entry name" value="Histidine kinase-like ATPase, C-terminal domain"/>
    <property type="match status" value="1"/>
</dbReference>
<dbReference type="PRINTS" id="PR00344">
    <property type="entry name" value="BCTRLSENSOR"/>
</dbReference>
<dbReference type="Gene3D" id="6.10.340.10">
    <property type="match status" value="1"/>
</dbReference>
<evidence type="ECO:0000256" key="5">
    <source>
        <dbReference type="ARBA" id="ARBA00022679"/>
    </source>
</evidence>
<keyword evidence="8" id="KW-0472">Membrane</keyword>
<dbReference type="EMBL" id="VYGV01000018">
    <property type="protein sequence ID" value="NWF47695.1"/>
    <property type="molecule type" value="Genomic_DNA"/>
</dbReference>
<evidence type="ECO:0000313" key="14">
    <source>
        <dbReference type="Proteomes" id="UP000545507"/>
    </source>
</evidence>
<comment type="catalytic activity">
    <reaction evidence="1">
        <text>ATP + protein L-histidine = ADP + protein N-phospho-L-histidine.</text>
        <dbReference type="EC" id="2.7.13.3"/>
    </reaction>
</comment>
<dbReference type="InterPro" id="IPR013655">
    <property type="entry name" value="PAS_fold_3"/>
</dbReference>
<dbReference type="SMART" id="SM00388">
    <property type="entry name" value="HisKA"/>
    <property type="match status" value="1"/>
</dbReference>
<feature type="transmembrane region" description="Helical" evidence="8">
    <location>
        <begin position="12"/>
        <end position="30"/>
    </location>
</feature>
<keyword evidence="8" id="KW-1133">Transmembrane helix</keyword>
<dbReference type="SMART" id="SM00387">
    <property type="entry name" value="HATPase_c"/>
    <property type="match status" value="1"/>
</dbReference>
<evidence type="ECO:0000256" key="1">
    <source>
        <dbReference type="ARBA" id="ARBA00000085"/>
    </source>
</evidence>
<feature type="domain" description="Histidine kinase" evidence="9">
    <location>
        <begin position="670"/>
        <end position="883"/>
    </location>
</feature>
<feature type="coiled-coil region" evidence="7">
    <location>
        <begin position="629"/>
        <end position="663"/>
    </location>
</feature>
<evidence type="ECO:0000313" key="13">
    <source>
        <dbReference type="EMBL" id="NWF47695.1"/>
    </source>
</evidence>
<accession>A0A7Y8GZF0</accession>
<dbReference type="SUPFAM" id="SSF55874">
    <property type="entry name" value="ATPase domain of HSP90 chaperone/DNA topoisomerase II/histidine kinase"/>
    <property type="match status" value="1"/>
</dbReference>
<comment type="caution">
    <text evidence="13">The sequence shown here is derived from an EMBL/GenBank/DDBJ whole genome shotgun (WGS) entry which is preliminary data.</text>
</comment>
<dbReference type="InterPro" id="IPR036097">
    <property type="entry name" value="HisK_dim/P_sf"/>
</dbReference>
<dbReference type="InterPro" id="IPR005467">
    <property type="entry name" value="His_kinase_dom"/>
</dbReference>
<evidence type="ECO:0000256" key="6">
    <source>
        <dbReference type="ARBA" id="ARBA00022777"/>
    </source>
</evidence>
<dbReference type="PROSITE" id="PS50109">
    <property type="entry name" value="HIS_KIN"/>
    <property type="match status" value="1"/>
</dbReference>
<feature type="domain" description="PAC" evidence="11">
    <location>
        <begin position="332"/>
        <end position="384"/>
    </location>
</feature>
<dbReference type="PROSITE" id="PS50113">
    <property type="entry name" value="PAC"/>
    <property type="match status" value="3"/>
</dbReference>
<evidence type="ECO:0000256" key="7">
    <source>
        <dbReference type="SAM" id="Coils"/>
    </source>
</evidence>
<comment type="subcellular location">
    <subcellularLocation>
        <location evidence="2">Cell inner membrane</location>
        <topology evidence="2">Multi-pass membrane protein</topology>
    </subcellularLocation>
</comment>
<dbReference type="Pfam" id="PF02518">
    <property type="entry name" value="HATPase_c"/>
    <property type="match status" value="1"/>
</dbReference>
<gene>
    <name evidence="13" type="ORF">F3K02_20930</name>
</gene>
<evidence type="ECO:0000259" key="11">
    <source>
        <dbReference type="PROSITE" id="PS50113"/>
    </source>
</evidence>
<keyword evidence="7" id="KW-0175">Coiled coil</keyword>
<dbReference type="PANTHER" id="PTHR43304:SF1">
    <property type="entry name" value="PAC DOMAIN-CONTAINING PROTEIN"/>
    <property type="match status" value="1"/>
</dbReference>
<dbReference type="SMART" id="SM00086">
    <property type="entry name" value="PAC"/>
    <property type="match status" value="3"/>
</dbReference>
<sequence length="883" mass="99675">MSWTRWPLTIAGRWLVPLLMIVFALAVMSLRYQHQMRQIDQDVSAQESQRLRERLSIEQTRMDEQAGLGNSLLLHRLVGGLALHQGLNQAYLVGPDERVLTSLSRLDIGQPLNAVLSRVGGSSSPLQALAVAPSPSAIVVERLAQQPVFIGLVPLQGKLRLLVQVDMSYPLAARRASEQAELVREGLVLLAAVVILTVLLHLLWFRRAKSLALALTAMGAGNLSVRTGLIGRDELAHIGEAADRMAEQLQAGQDRIRRMSDIINRSPLVVIEWRNAEGWPVRYVSDSVSQWGYQPADLLNGPLQYIDLIHPDDVQQMNDEVTRYFAQGPDEYRQEYRIRKADGGWAWIEDRTSLTRDERGEVDTISGILLDTTVQKEAQLAQREQAEQLRMFYELPFLGMAISSPLDKRWLQVNDRLCEILGYPREELLDMSWAQMTPPGDLERNVALFDELLAGHRSGYQMAKRFVRKDGSMVHTELDVRAVRDRNGRIRQLFATIQDVTERTQAEAALQDYKEMLEQAEALVQLGSWAGDVESQQLTISAQLVRNIGLDPAGRMPSDAEYLARIHPDDRAMVAEDMQCIRNGGEAGDLVFRTDPAHGPMRWLRRTVRRISRETEGRGPRYIGTLLDITEAVAAEARLKRLNQELEERVAERTAQLSQANMELEAFSYTVSHDLKAPLRGIDGYSQLLVEEYGDRLDDEGRRFVERIRKGVQQMSDLIADLLAYSRIERRDMVHEPVALLPLVEQVVDSYHADIEKHGTEVRLAMEPFTLPLDREGMAVVLRNLIGNALKFSRDSASPRIEIGARHETGRRILWVRDNGVGFDLKYHDRIFGIFQRLHRAEEFPGTGVGLALVAKAVQRMGGRVWAESQPGAGATFYLEFLE</sequence>
<dbReference type="InterPro" id="IPR003594">
    <property type="entry name" value="HATPase_dom"/>
</dbReference>
<evidence type="ECO:0000256" key="4">
    <source>
        <dbReference type="ARBA" id="ARBA00022553"/>
    </source>
</evidence>
<keyword evidence="8" id="KW-0812">Transmembrane</keyword>
<dbReference type="InterPro" id="IPR003660">
    <property type="entry name" value="HAMP_dom"/>
</dbReference>
<dbReference type="InterPro" id="IPR000700">
    <property type="entry name" value="PAS-assoc_C"/>
</dbReference>
<feature type="transmembrane region" description="Helical" evidence="8">
    <location>
        <begin position="187"/>
        <end position="205"/>
    </location>
</feature>
<evidence type="ECO:0000256" key="2">
    <source>
        <dbReference type="ARBA" id="ARBA00004429"/>
    </source>
</evidence>
<feature type="domain" description="HAMP" evidence="12">
    <location>
        <begin position="206"/>
        <end position="254"/>
    </location>
</feature>
<name>A0A7Y8GZF0_9BURK</name>
<evidence type="ECO:0000259" key="10">
    <source>
        <dbReference type="PROSITE" id="PS50112"/>
    </source>
</evidence>
<dbReference type="InterPro" id="IPR001610">
    <property type="entry name" value="PAC"/>
</dbReference>
<feature type="domain" description="PAS" evidence="10">
    <location>
        <begin position="292"/>
        <end position="328"/>
    </location>
</feature>
<dbReference type="FunFam" id="1.10.287.130:FF:000070">
    <property type="entry name" value="Histidine kinase sensor protein"/>
    <property type="match status" value="1"/>
</dbReference>
<reference evidence="13 14" key="1">
    <citation type="submission" date="2019-09" db="EMBL/GenBank/DDBJ databases">
        <title>Hydrogenophaga aromatica sp. nov., isolated from a para-xylene-degrading enrichment culture.</title>
        <authorList>
            <person name="Tancsics A."/>
            <person name="Banerjee S."/>
        </authorList>
    </citation>
    <scope>NUCLEOTIDE SEQUENCE [LARGE SCALE GENOMIC DNA]</scope>
    <source>
        <strain evidence="13 14">D2P1</strain>
    </source>
</reference>
<dbReference type="InterPro" id="IPR036890">
    <property type="entry name" value="HATPase_C_sf"/>
</dbReference>
<keyword evidence="4" id="KW-0597">Phosphoprotein</keyword>
<protein>
    <recommendedName>
        <fullName evidence="3">histidine kinase</fullName>
        <ecNumber evidence="3">2.7.13.3</ecNumber>
    </recommendedName>
</protein>
<dbReference type="Gene3D" id="3.30.450.20">
    <property type="entry name" value="PAS domain"/>
    <property type="match status" value="3"/>
</dbReference>
<dbReference type="GO" id="GO:0005886">
    <property type="term" value="C:plasma membrane"/>
    <property type="evidence" value="ECO:0007669"/>
    <property type="project" value="UniProtKB-SubCell"/>
</dbReference>
<dbReference type="RefSeq" id="WP_177137590.1">
    <property type="nucleotide sequence ID" value="NZ_VYGV01000018.1"/>
</dbReference>
<dbReference type="GO" id="GO:0000155">
    <property type="term" value="F:phosphorelay sensor kinase activity"/>
    <property type="evidence" value="ECO:0007669"/>
    <property type="project" value="InterPro"/>
</dbReference>
<dbReference type="PROSITE" id="PS50112">
    <property type="entry name" value="PAS"/>
    <property type="match status" value="2"/>
</dbReference>
<dbReference type="InterPro" id="IPR052162">
    <property type="entry name" value="Sensor_kinase/Photoreceptor"/>
</dbReference>
<dbReference type="InterPro" id="IPR003661">
    <property type="entry name" value="HisK_dim/P_dom"/>
</dbReference>
<feature type="domain" description="PAS" evidence="10">
    <location>
        <begin position="413"/>
        <end position="456"/>
    </location>
</feature>
<dbReference type="CDD" id="cd00130">
    <property type="entry name" value="PAS"/>
    <property type="match status" value="3"/>
</dbReference>
<evidence type="ECO:0000259" key="12">
    <source>
        <dbReference type="PROSITE" id="PS50885"/>
    </source>
</evidence>
<organism evidence="13 14">
    <name type="scientific">Hydrogenophaga aromaticivorans</name>
    <dbReference type="NCBI Taxonomy" id="2610898"/>
    <lineage>
        <taxon>Bacteria</taxon>
        <taxon>Pseudomonadati</taxon>
        <taxon>Pseudomonadota</taxon>
        <taxon>Betaproteobacteria</taxon>
        <taxon>Burkholderiales</taxon>
        <taxon>Comamonadaceae</taxon>
        <taxon>Hydrogenophaga</taxon>
    </lineage>
</organism>
<keyword evidence="6" id="KW-0418">Kinase</keyword>
<feature type="domain" description="PAC" evidence="11">
    <location>
        <begin position="586"/>
        <end position="641"/>
    </location>
</feature>
<dbReference type="CDD" id="cd06225">
    <property type="entry name" value="HAMP"/>
    <property type="match status" value="1"/>
</dbReference>
<dbReference type="Proteomes" id="UP000545507">
    <property type="component" value="Unassembled WGS sequence"/>
</dbReference>
<keyword evidence="14" id="KW-1185">Reference proteome</keyword>
<dbReference type="Gene3D" id="1.10.287.130">
    <property type="match status" value="1"/>
</dbReference>
<dbReference type="InterPro" id="IPR000014">
    <property type="entry name" value="PAS"/>
</dbReference>
<evidence type="ECO:0000259" key="9">
    <source>
        <dbReference type="PROSITE" id="PS50109"/>
    </source>
</evidence>
<evidence type="ECO:0000256" key="8">
    <source>
        <dbReference type="SAM" id="Phobius"/>
    </source>
</evidence>
<feature type="domain" description="PAC" evidence="11">
    <location>
        <begin position="460"/>
        <end position="512"/>
    </location>
</feature>
<dbReference type="PROSITE" id="PS50885">
    <property type="entry name" value="HAMP"/>
    <property type="match status" value="1"/>
</dbReference>